<dbReference type="SUPFAM" id="SSF53137">
    <property type="entry name" value="Translational machinery components"/>
    <property type="match status" value="1"/>
</dbReference>
<dbReference type="FunFam" id="3.30.1330.30:FF:000032">
    <property type="entry name" value="Eukaryotic peptide chain release factor subunit 1"/>
    <property type="match status" value="1"/>
</dbReference>
<dbReference type="EMBL" id="DS113453">
    <property type="protein sequence ID" value="EAY05257.1"/>
    <property type="molecule type" value="Genomic_DNA"/>
</dbReference>
<evidence type="ECO:0000256" key="1">
    <source>
        <dbReference type="ARBA" id="ARBA00004496"/>
    </source>
</evidence>
<evidence type="ECO:0000259" key="7">
    <source>
        <dbReference type="SMART" id="SM01194"/>
    </source>
</evidence>
<dbReference type="KEGG" id="tva:4763123"/>
<dbReference type="SUPFAM" id="SSF55481">
    <property type="entry name" value="N-terminal domain of eukaryotic peptide chain release factor subunit 1, ERF1"/>
    <property type="match status" value="1"/>
</dbReference>
<dbReference type="Gene3D" id="3.30.420.60">
    <property type="entry name" value="eRF1 domain 2"/>
    <property type="match status" value="1"/>
</dbReference>
<dbReference type="GO" id="GO:0018444">
    <property type="term" value="C:translation release factor complex"/>
    <property type="evidence" value="ECO:0000318"/>
    <property type="project" value="GO_Central"/>
</dbReference>
<protein>
    <recommendedName>
        <fullName evidence="4">Eukaryotic peptide chain release factor subunit 1</fullName>
    </recommendedName>
</protein>
<evidence type="ECO:0000256" key="3">
    <source>
        <dbReference type="ARBA" id="ARBA00011520"/>
    </source>
</evidence>
<dbReference type="OMA" id="GPGTEKM"/>
<dbReference type="GO" id="GO:0002184">
    <property type="term" value="P:cytoplasmic translational termination"/>
    <property type="evidence" value="ECO:0000318"/>
    <property type="project" value="GO_Central"/>
</dbReference>
<name>A2EPZ2_TRIV3</name>
<keyword evidence="5" id="KW-0963">Cytoplasm</keyword>
<dbReference type="Proteomes" id="UP000001542">
    <property type="component" value="Unassembled WGS sequence"/>
</dbReference>
<dbReference type="SMR" id="A2EPZ2"/>
<gene>
    <name evidence="8" type="ORF">TVAG_020030</name>
</gene>
<dbReference type="GO" id="GO:1990825">
    <property type="term" value="F:sequence-specific mRNA binding"/>
    <property type="evidence" value="ECO:0000318"/>
    <property type="project" value="GO_Central"/>
</dbReference>
<dbReference type="Pfam" id="PF03465">
    <property type="entry name" value="eRF1_3"/>
    <property type="match status" value="1"/>
</dbReference>
<reference evidence="8" key="1">
    <citation type="submission" date="2006-10" db="EMBL/GenBank/DDBJ databases">
        <authorList>
            <person name="Amadeo P."/>
            <person name="Zhao Q."/>
            <person name="Wortman J."/>
            <person name="Fraser-Liggett C."/>
            <person name="Carlton J."/>
        </authorList>
    </citation>
    <scope>NUCLEOTIDE SEQUENCE</scope>
    <source>
        <strain evidence="8">G3</strain>
    </source>
</reference>
<dbReference type="FunFam" id="3.30.420.60:FF:000003">
    <property type="entry name" value="Peptide chain release factor subunit 1"/>
    <property type="match status" value="1"/>
</dbReference>
<keyword evidence="9" id="KW-1185">Reference proteome</keyword>
<proteinExistence type="inferred from homology"/>
<evidence type="ECO:0000256" key="5">
    <source>
        <dbReference type="ARBA" id="ARBA00022490"/>
    </source>
</evidence>
<dbReference type="InterPro" id="IPR004403">
    <property type="entry name" value="Peptide_chain-rel_eRF1/aRF1"/>
</dbReference>
<dbReference type="PANTHER" id="PTHR10113">
    <property type="entry name" value="PEPTIDE CHAIN RELEASE FACTOR SUBUNIT 1"/>
    <property type="match status" value="1"/>
</dbReference>
<dbReference type="InterPro" id="IPR042226">
    <property type="entry name" value="eFR1_2_sf"/>
</dbReference>
<feature type="domain" description="eRF1/Pelota-like N-terminal" evidence="7">
    <location>
        <begin position="8"/>
        <end position="142"/>
    </location>
</feature>
<dbReference type="VEuPathDB" id="TrichDB:TVAGG3_0338450"/>
<evidence type="ECO:0000313" key="9">
    <source>
        <dbReference type="Proteomes" id="UP000001542"/>
    </source>
</evidence>
<sequence>MPPKARTEEEIDPIELFKIKRLINYLRDAHGDGTSMVTILIPPGDAVHRMRQKLTDELGTASNIKNRVNRQSVEAAITAAIQKLGQFNSTPPNGLCVFCGTIIEEGKEKKLMKDFEPFRPLHQSLYICDRRFHVEPLADLLQTNEKFGFIIMDGQGTLYGMVAGASRTVLHKFSVDLPKKHNKGGQSSIRFARLRLEARHNYVHKVAEYAVQHFIPDGAEPNVTGLILAGSADFKNVLAQSDLFDIRLRNIILGIYDICYGGEEGFNQTIKMAAPLLADVRLVREQELLQKLFDTIGTNGPCAFGIKETMMAYDSGAIETMILWDELNVYRCTMEKDNGDSEVEYYTEYQLEKGDHLKSEYHHLKEKILLTEWMADHHKEKGAKLEFVTDKSPEGAQFIKGLSGIGALLRFQMSFDVYKENTDDDGFDSDFDDDEDLL</sequence>
<comment type="subcellular location">
    <subcellularLocation>
        <location evidence="1">Cytoplasm</location>
    </subcellularLocation>
</comment>
<dbReference type="AlphaFoldDB" id="A2EPZ2"/>
<dbReference type="InterPro" id="IPR005140">
    <property type="entry name" value="eRF1_Pelota-like_N"/>
</dbReference>
<dbReference type="RefSeq" id="XP_001317480.1">
    <property type="nucleotide sequence ID" value="XM_001317445.1"/>
</dbReference>
<dbReference type="OrthoDB" id="10254527at2759"/>
<evidence type="ECO:0000256" key="6">
    <source>
        <dbReference type="ARBA" id="ARBA00022917"/>
    </source>
</evidence>
<comment type="subunit">
    <text evidence="3">Heterodimer of two subunits, one of which binds GTP.</text>
</comment>
<dbReference type="InterPro" id="IPR005142">
    <property type="entry name" value="eRF1_3"/>
</dbReference>
<evidence type="ECO:0000256" key="4">
    <source>
        <dbReference type="ARBA" id="ARBA00013382"/>
    </source>
</evidence>
<comment type="similarity">
    <text evidence="2">Belongs to the eukaryotic release factor 1 family.</text>
</comment>
<dbReference type="SUPFAM" id="SSF55315">
    <property type="entry name" value="L30e-like"/>
    <property type="match status" value="1"/>
</dbReference>
<dbReference type="FunCoup" id="A2EPZ2">
    <property type="interactions" value="1083"/>
</dbReference>
<dbReference type="Gene3D" id="3.30.1330.30">
    <property type="match status" value="1"/>
</dbReference>
<dbReference type="NCBIfam" id="TIGR03676">
    <property type="entry name" value="aRF1_eRF1"/>
    <property type="match status" value="1"/>
</dbReference>
<dbReference type="SMART" id="SM01194">
    <property type="entry name" value="eRF1_1"/>
    <property type="match status" value="1"/>
</dbReference>
<reference evidence="8" key="2">
    <citation type="journal article" date="2007" name="Science">
        <title>Draft genome sequence of the sexually transmitted pathogen Trichomonas vaginalis.</title>
        <authorList>
            <person name="Carlton J.M."/>
            <person name="Hirt R.P."/>
            <person name="Silva J.C."/>
            <person name="Delcher A.L."/>
            <person name="Schatz M."/>
            <person name="Zhao Q."/>
            <person name="Wortman J.R."/>
            <person name="Bidwell S.L."/>
            <person name="Alsmark U.C.M."/>
            <person name="Besteiro S."/>
            <person name="Sicheritz-Ponten T."/>
            <person name="Noel C.J."/>
            <person name="Dacks J.B."/>
            <person name="Foster P.G."/>
            <person name="Simillion C."/>
            <person name="Van de Peer Y."/>
            <person name="Miranda-Saavedra D."/>
            <person name="Barton G.J."/>
            <person name="Westrop G.D."/>
            <person name="Mueller S."/>
            <person name="Dessi D."/>
            <person name="Fiori P.L."/>
            <person name="Ren Q."/>
            <person name="Paulsen I."/>
            <person name="Zhang H."/>
            <person name="Bastida-Corcuera F.D."/>
            <person name="Simoes-Barbosa A."/>
            <person name="Brown M.T."/>
            <person name="Hayes R.D."/>
            <person name="Mukherjee M."/>
            <person name="Okumura C.Y."/>
            <person name="Schneider R."/>
            <person name="Smith A.J."/>
            <person name="Vanacova S."/>
            <person name="Villalvazo M."/>
            <person name="Haas B.J."/>
            <person name="Pertea M."/>
            <person name="Feldblyum T.V."/>
            <person name="Utterback T.R."/>
            <person name="Shu C.L."/>
            <person name="Osoegawa K."/>
            <person name="de Jong P.J."/>
            <person name="Hrdy I."/>
            <person name="Horvathova L."/>
            <person name="Zubacova Z."/>
            <person name="Dolezal P."/>
            <person name="Malik S.B."/>
            <person name="Logsdon J.M. Jr."/>
            <person name="Henze K."/>
            <person name="Gupta A."/>
            <person name="Wang C.C."/>
            <person name="Dunne R.L."/>
            <person name="Upcroft J.A."/>
            <person name="Upcroft P."/>
            <person name="White O."/>
            <person name="Salzberg S.L."/>
            <person name="Tang P."/>
            <person name="Chiu C.-H."/>
            <person name="Lee Y.-S."/>
            <person name="Embley T.M."/>
            <person name="Coombs G.H."/>
            <person name="Mottram J.C."/>
            <person name="Tachezy J."/>
            <person name="Fraser-Liggett C.M."/>
            <person name="Johnson P.J."/>
        </authorList>
    </citation>
    <scope>NUCLEOTIDE SEQUENCE [LARGE SCALE GENOMIC DNA]</scope>
    <source>
        <strain evidence="8">G3</strain>
    </source>
</reference>
<dbReference type="VEuPathDB" id="TrichDB:TVAG_020030"/>
<dbReference type="GO" id="GO:0016149">
    <property type="term" value="F:translation release factor activity, codon specific"/>
    <property type="evidence" value="ECO:0000318"/>
    <property type="project" value="GO_Central"/>
</dbReference>
<dbReference type="eggNOG" id="KOG0688">
    <property type="taxonomic scope" value="Eukaryota"/>
</dbReference>
<dbReference type="InParanoid" id="A2EPZ2"/>
<dbReference type="InterPro" id="IPR005141">
    <property type="entry name" value="eRF1_2"/>
</dbReference>
<dbReference type="Gene3D" id="3.30.960.10">
    <property type="entry name" value="eRF1 domain 1"/>
    <property type="match status" value="1"/>
</dbReference>
<dbReference type="STRING" id="5722.A2EPZ2"/>
<dbReference type="FunFam" id="3.30.960.10:FF:000003">
    <property type="entry name" value="Peptide chain release factor subunit 1"/>
    <property type="match status" value="1"/>
</dbReference>
<accession>A2EPZ2</accession>
<organism evidence="8 9">
    <name type="scientific">Trichomonas vaginalis (strain ATCC PRA-98 / G3)</name>
    <dbReference type="NCBI Taxonomy" id="412133"/>
    <lineage>
        <taxon>Eukaryota</taxon>
        <taxon>Metamonada</taxon>
        <taxon>Parabasalia</taxon>
        <taxon>Trichomonadida</taxon>
        <taxon>Trichomonadidae</taxon>
        <taxon>Trichomonas</taxon>
    </lineage>
</organism>
<dbReference type="InterPro" id="IPR024049">
    <property type="entry name" value="eRF1_1_sf"/>
</dbReference>
<keyword evidence="6" id="KW-0648">Protein biosynthesis</keyword>
<dbReference type="Pfam" id="PF03463">
    <property type="entry name" value="eRF1_1"/>
    <property type="match status" value="1"/>
</dbReference>
<dbReference type="InterPro" id="IPR029064">
    <property type="entry name" value="Ribosomal_eL30-like_sf"/>
</dbReference>
<dbReference type="Pfam" id="PF03464">
    <property type="entry name" value="eRF1_2"/>
    <property type="match status" value="1"/>
</dbReference>
<evidence type="ECO:0000313" key="8">
    <source>
        <dbReference type="EMBL" id="EAY05257.1"/>
    </source>
</evidence>
<evidence type="ECO:0000256" key="2">
    <source>
        <dbReference type="ARBA" id="ARBA00005326"/>
    </source>
</evidence>
<dbReference type="GO" id="GO:0005829">
    <property type="term" value="C:cytosol"/>
    <property type="evidence" value="ECO:0000318"/>
    <property type="project" value="GO_Central"/>
</dbReference>